<reference evidence="1 2" key="1">
    <citation type="submission" date="2019-03" db="EMBL/GenBank/DDBJ databases">
        <title>Genomic Encyclopedia of Type Strains, Phase IV (KMG-IV): sequencing the most valuable type-strain genomes for metagenomic binning, comparative biology and taxonomic classification.</title>
        <authorList>
            <person name="Goeker M."/>
        </authorList>
    </citation>
    <scope>NUCLEOTIDE SEQUENCE [LARGE SCALE GENOMIC DNA]</scope>
    <source>
        <strain evidence="1 2">DSM 28867</strain>
    </source>
</reference>
<dbReference type="Proteomes" id="UP000294743">
    <property type="component" value="Unassembled WGS sequence"/>
</dbReference>
<dbReference type="RefSeq" id="WP_134169806.1">
    <property type="nucleotide sequence ID" value="NZ_SODD01000022.1"/>
</dbReference>
<protein>
    <submittedName>
        <fullName evidence="1">Uncharacterized protein</fullName>
    </submittedName>
</protein>
<name>A0A4R7ZFY4_9FIRM</name>
<keyword evidence="2" id="KW-1185">Reference proteome</keyword>
<evidence type="ECO:0000313" key="2">
    <source>
        <dbReference type="Proteomes" id="UP000294743"/>
    </source>
</evidence>
<gene>
    <name evidence="1" type="ORF">EDD63_12211</name>
</gene>
<dbReference type="EMBL" id="SODD01000022">
    <property type="protein sequence ID" value="TDW16529.1"/>
    <property type="molecule type" value="Genomic_DNA"/>
</dbReference>
<sequence>MIGSKDDEMCRDDIEDEYNELSKIVHDATIEMFDNGNHLLILSRAIEVADSIKRFIHTNDIKMST</sequence>
<evidence type="ECO:0000313" key="1">
    <source>
        <dbReference type="EMBL" id="TDW16529.1"/>
    </source>
</evidence>
<organism evidence="1 2">
    <name type="scientific">Breznakia blatticola</name>
    <dbReference type="NCBI Taxonomy" id="1754012"/>
    <lineage>
        <taxon>Bacteria</taxon>
        <taxon>Bacillati</taxon>
        <taxon>Bacillota</taxon>
        <taxon>Erysipelotrichia</taxon>
        <taxon>Erysipelotrichales</taxon>
        <taxon>Erysipelotrichaceae</taxon>
        <taxon>Breznakia</taxon>
    </lineage>
</organism>
<dbReference type="AlphaFoldDB" id="A0A4R7ZFY4"/>
<proteinExistence type="predicted"/>
<comment type="caution">
    <text evidence="1">The sequence shown here is derived from an EMBL/GenBank/DDBJ whole genome shotgun (WGS) entry which is preliminary data.</text>
</comment>
<accession>A0A4R7ZFY4</accession>